<evidence type="ECO:0000313" key="4">
    <source>
        <dbReference type="EMBL" id="CAA9449891.1"/>
    </source>
</evidence>
<dbReference type="InterPro" id="IPR036291">
    <property type="entry name" value="NAD(P)-bd_dom_sf"/>
</dbReference>
<dbReference type="InterPro" id="IPR013149">
    <property type="entry name" value="ADH-like_C"/>
</dbReference>
<sequence length="411" mass="43482">MKALVYRKSIPRYLLMRAASKRVKTLETSRLSPLRLEDAPDPELPTPEWVRVRPLLSGICGSDLGTLSSENSPYFSPITSPPFVMGHEVFGEIAEDDSGFAAGERVVVEPALGCAVRGIDPPCPLCASGRHALCLNVANGGISPGIQTGFCRDTGGGWSRGTLVAHPSQLHRVPDAVPDEAAVAIEPLACAVHAALGAAPGQDDTSLVIGAGSVGLFTVAALRHLTEAGRIICVAKHARQREEALRLGADQVVSPKDTYTTLPKMLGTEAYKPELGKPVIMGGADRVYECIGAQATIEDAIRLTKPGGEARLVGMPAARSSLDLTALWHKEISLSGSYAYGAEEHEGEQTSSFALALRLAPEIGLEKMVGPRFALDDYREAIAAARAAGRQGNVKVVFDHRATSHQQSAVS</sequence>
<feature type="domain" description="Alcohol dehydrogenase-like N-terminal" evidence="3">
    <location>
        <begin position="47"/>
        <end position="175"/>
    </location>
</feature>
<dbReference type="InterPro" id="IPR013154">
    <property type="entry name" value="ADH-like_N"/>
</dbReference>
<dbReference type="PANTHER" id="PTHR43401">
    <property type="entry name" value="L-THREONINE 3-DEHYDROGENASE"/>
    <property type="match status" value="1"/>
</dbReference>
<dbReference type="InterPro" id="IPR050129">
    <property type="entry name" value="Zn_alcohol_dh"/>
</dbReference>
<dbReference type="EMBL" id="CADCVA010000451">
    <property type="protein sequence ID" value="CAA9449891.1"/>
    <property type="molecule type" value="Genomic_DNA"/>
</dbReference>
<dbReference type="InterPro" id="IPR011032">
    <property type="entry name" value="GroES-like_sf"/>
</dbReference>
<feature type="domain" description="Alcohol dehydrogenase-like C-terminal" evidence="2">
    <location>
        <begin position="214"/>
        <end position="344"/>
    </location>
</feature>
<evidence type="ECO:0000259" key="2">
    <source>
        <dbReference type="Pfam" id="PF00107"/>
    </source>
</evidence>
<dbReference type="Gene3D" id="3.90.180.10">
    <property type="entry name" value="Medium-chain alcohol dehydrogenases, catalytic domain"/>
    <property type="match status" value="1"/>
</dbReference>
<dbReference type="AlphaFoldDB" id="A0A6J4QWH3"/>
<reference evidence="4" key="1">
    <citation type="submission" date="2020-02" db="EMBL/GenBank/DDBJ databases">
        <authorList>
            <person name="Meier V. D."/>
        </authorList>
    </citation>
    <scope>NUCLEOTIDE SEQUENCE</scope>
    <source>
        <strain evidence="4">AVDCRST_MAG82</strain>
    </source>
</reference>
<proteinExistence type="predicted"/>
<keyword evidence="1" id="KW-0560">Oxidoreductase</keyword>
<dbReference type="Pfam" id="PF00107">
    <property type="entry name" value="ADH_zinc_N"/>
    <property type="match status" value="1"/>
</dbReference>
<dbReference type="SUPFAM" id="SSF50129">
    <property type="entry name" value="GroES-like"/>
    <property type="match status" value="1"/>
</dbReference>
<dbReference type="GO" id="GO:0016491">
    <property type="term" value="F:oxidoreductase activity"/>
    <property type="evidence" value="ECO:0007669"/>
    <property type="project" value="UniProtKB-KW"/>
</dbReference>
<protein>
    <submittedName>
        <fullName evidence="4">Threonine dehydrogenase and related Zn-dependent dehydrogenases</fullName>
    </submittedName>
</protein>
<dbReference type="SUPFAM" id="SSF51735">
    <property type="entry name" value="NAD(P)-binding Rossmann-fold domains"/>
    <property type="match status" value="1"/>
</dbReference>
<dbReference type="PANTHER" id="PTHR43401:SF2">
    <property type="entry name" value="L-THREONINE 3-DEHYDROGENASE"/>
    <property type="match status" value="1"/>
</dbReference>
<dbReference type="Pfam" id="PF08240">
    <property type="entry name" value="ADH_N"/>
    <property type="match status" value="1"/>
</dbReference>
<name>A0A6J4QWH3_9ACTN</name>
<gene>
    <name evidence="4" type="ORF">AVDCRST_MAG82-3698</name>
</gene>
<evidence type="ECO:0000259" key="3">
    <source>
        <dbReference type="Pfam" id="PF08240"/>
    </source>
</evidence>
<evidence type="ECO:0000256" key="1">
    <source>
        <dbReference type="ARBA" id="ARBA00023002"/>
    </source>
</evidence>
<dbReference type="Gene3D" id="3.40.50.720">
    <property type="entry name" value="NAD(P)-binding Rossmann-like Domain"/>
    <property type="match status" value="1"/>
</dbReference>
<organism evidence="4">
    <name type="scientific">uncultured Rubrobacteraceae bacterium</name>
    <dbReference type="NCBI Taxonomy" id="349277"/>
    <lineage>
        <taxon>Bacteria</taxon>
        <taxon>Bacillati</taxon>
        <taxon>Actinomycetota</taxon>
        <taxon>Rubrobacteria</taxon>
        <taxon>Rubrobacterales</taxon>
        <taxon>Rubrobacteraceae</taxon>
        <taxon>environmental samples</taxon>
    </lineage>
</organism>
<accession>A0A6J4QWH3</accession>